<evidence type="ECO:0000259" key="3">
    <source>
        <dbReference type="PROSITE" id="PS00498"/>
    </source>
</evidence>
<name>A0A4P9XZR4_9FUNG</name>
<dbReference type="GO" id="GO:0016491">
    <property type="term" value="F:oxidoreductase activity"/>
    <property type="evidence" value="ECO:0007669"/>
    <property type="project" value="InterPro"/>
</dbReference>
<keyword evidence="2" id="KW-0186">Copper</keyword>
<reference evidence="5" key="1">
    <citation type="journal article" date="2018" name="Nat. Microbiol.">
        <title>Leveraging single-cell genomics to expand the fungal tree of life.</title>
        <authorList>
            <person name="Ahrendt S.R."/>
            <person name="Quandt C.A."/>
            <person name="Ciobanu D."/>
            <person name="Clum A."/>
            <person name="Salamov A."/>
            <person name="Andreopoulos B."/>
            <person name="Cheng J.F."/>
            <person name="Woyke T."/>
            <person name="Pelin A."/>
            <person name="Henrissat B."/>
            <person name="Reynolds N.K."/>
            <person name="Benny G.L."/>
            <person name="Smith M.E."/>
            <person name="James T.Y."/>
            <person name="Grigoriev I.V."/>
        </authorList>
    </citation>
    <scope>NUCLEOTIDE SEQUENCE [LARGE SCALE GENOMIC DNA]</scope>
</reference>
<protein>
    <recommendedName>
        <fullName evidence="3">Tyrosinase copper-binding domain-containing protein</fullName>
    </recommendedName>
</protein>
<keyword evidence="1" id="KW-0479">Metal-binding</keyword>
<dbReference type="SUPFAM" id="SSF48056">
    <property type="entry name" value="Di-copper centre-containing domain"/>
    <property type="match status" value="1"/>
</dbReference>
<dbReference type="Pfam" id="PF00264">
    <property type="entry name" value="Tyrosinase"/>
    <property type="match status" value="1"/>
</dbReference>
<evidence type="ECO:0000313" key="5">
    <source>
        <dbReference type="Proteomes" id="UP000267251"/>
    </source>
</evidence>
<accession>A0A4P9XZR4</accession>
<dbReference type="Gene3D" id="1.10.1280.10">
    <property type="entry name" value="Di-copper center containing domain from catechol oxidase"/>
    <property type="match status" value="1"/>
</dbReference>
<dbReference type="OrthoDB" id="6132182at2759"/>
<dbReference type="EMBL" id="KZ988535">
    <property type="protein sequence ID" value="RKP11996.1"/>
    <property type="molecule type" value="Genomic_DNA"/>
</dbReference>
<feature type="non-terminal residue" evidence="4">
    <location>
        <position position="119"/>
    </location>
</feature>
<dbReference type="PROSITE" id="PS00498">
    <property type="entry name" value="TYROSINASE_2"/>
    <property type="match status" value="1"/>
</dbReference>
<organism evidence="4 5">
    <name type="scientific">Piptocephalis cylindrospora</name>
    <dbReference type="NCBI Taxonomy" id="1907219"/>
    <lineage>
        <taxon>Eukaryota</taxon>
        <taxon>Fungi</taxon>
        <taxon>Fungi incertae sedis</taxon>
        <taxon>Zoopagomycota</taxon>
        <taxon>Zoopagomycotina</taxon>
        <taxon>Zoopagomycetes</taxon>
        <taxon>Zoopagales</taxon>
        <taxon>Piptocephalidaceae</taxon>
        <taxon>Piptocephalis</taxon>
    </lineage>
</organism>
<evidence type="ECO:0000313" key="4">
    <source>
        <dbReference type="EMBL" id="RKP11996.1"/>
    </source>
</evidence>
<dbReference type="PANTHER" id="PTHR11474:SF126">
    <property type="entry name" value="TYROSINASE-LIKE PROTEIN TYR-1-RELATED"/>
    <property type="match status" value="1"/>
</dbReference>
<dbReference type="InterPro" id="IPR002227">
    <property type="entry name" value="Tyrosinase_Cu-bd"/>
</dbReference>
<sequence length="119" mass="13431">YGGNGKGKKQCVTDGVFADFQVMYPKSGCLQRSYLKGKAVGALPSTEVITKALSEATTFAKFRKRLELDIHPYLHNQVGGAMRSMASPSDPIFWGHHGFIDQIYWQWQKEDSKRVTRFS</sequence>
<dbReference type="Proteomes" id="UP000267251">
    <property type="component" value="Unassembled WGS sequence"/>
</dbReference>
<feature type="domain" description="Tyrosinase copper-binding" evidence="3">
    <location>
        <begin position="90"/>
        <end position="101"/>
    </location>
</feature>
<dbReference type="GO" id="GO:0046872">
    <property type="term" value="F:metal ion binding"/>
    <property type="evidence" value="ECO:0007669"/>
    <property type="project" value="UniProtKB-KW"/>
</dbReference>
<dbReference type="InterPro" id="IPR050316">
    <property type="entry name" value="Tyrosinase/Hemocyanin"/>
</dbReference>
<dbReference type="AlphaFoldDB" id="A0A4P9XZR4"/>
<evidence type="ECO:0000256" key="1">
    <source>
        <dbReference type="ARBA" id="ARBA00022723"/>
    </source>
</evidence>
<gene>
    <name evidence="4" type="ORF">BJ684DRAFT_636</name>
</gene>
<keyword evidence="5" id="KW-1185">Reference proteome</keyword>
<proteinExistence type="predicted"/>
<evidence type="ECO:0000256" key="2">
    <source>
        <dbReference type="ARBA" id="ARBA00023008"/>
    </source>
</evidence>
<dbReference type="PANTHER" id="PTHR11474">
    <property type="entry name" value="TYROSINASE FAMILY MEMBER"/>
    <property type="match status" value="1"/>
</dbReference>
<dbReference type="InterPro" id="IPR008922">
    <property type="entry name" value="Di-copper_centre_dom_sf"/>
</dbReference>
<feature type="non-terminal residue" evidence="4">
    <location>
        <position position="1"/>
    </location>
</feature>